<dbReference type="GO" id="GO:0016787">
    <property type="term" value="F:hydrolase activity"/>
    <property type="evidence" value="ECO:0007669"/>
    <property type="project" value="InterPro"/>
</dbReference>
<evidence type="ECO:0000313" key="3">
    <source>
        <dbReference type="Proteomes" id="UP001295462"/>
    </source>
</evidence>
<dbReference type="Pfam" id="PF04909">
    <property type="entry name" value="Amidohydro_2"/>
    <property type="match status" value="1"/>
</dbReference>
<protein>
    <submittedName>
        <fullName evidence="2">Amidohydrolase</fullName>
    </submittedName>
</protein>
<dbReference type="RefSeq" id="WP_248873025.1">
    <property type="nucleotide sequence ID" value="NZ_CAKMTZ010000126.1"/>
</dbReference>
<proteinExistence type="predicted"/>
<evidence type="ECO:0000313" key="2">
    <source>
        <dbReference type="EMBL" id="CAH1602700.1"/>
    </source>
</evidence>
<reference evidence="2" key="1">
    <citation type="submission" date="2022-01" db="EMBL/GenBank/DDBJ databases">
        <authorList>
            <person name="Lagorce A."/>
        </authorList>
    </citation>
    <scope>NUCLEOTIDE SEQUENCE</scope>
    <source>
        <strain evidence="2">Th15_F1_A12</strain>
    </source>
</reference>
<dbReference type="Gene3D" id="3.20.20.140">
    <property type="entry name" value="Metal-dependent hydrolases"/>
    <property type="match status" value="1"/>
</dbReference>
<dbReference type="AlphaFoldDB" id="A0AAU9QXI1"/>
<sequence length="270" mass="31172">MLNEIRFFDSLTHIKEDESWYKTDKVASYSRLKGYYQDGHVEKAIIAAMPDDDYDYIGNTVKKELPFCSLVFSVKKEWLQRSDCEIKRLLLNLKKQYGAVGIKVHPRFSSIDIESPQLQRVAKLAASVGLIVYVCTILRKPVGPVKNTVHYHIAKLCELCPGTNFVFLHGGYTDLFATGEIIRDYPNAMLDLSFTFMRFRKSSLALDVGYLFETLDKKLTIGTDYPEYSPVELKEEVKKYILSRDDLCLTKEKLENIFFNNINNLVNNYE</sequence>
<dbReference type="SUPFAM" id="SSF51556">
    <property type="entry name" value="Metallo-dependent hydrolases"/>
    <property type="match status" value="1"/>
</dbReference>
<comment type="caution">
    <text evidence="2">The sequence shown here is derived from an EMBL/GenBank/DDBJ whole genome shotgun (WGS) entry which is preliminary data.</text>
</comment>
<accession>A0AAU9QXI1</accession>
<name>A0AAU9QXI1_9VIBR</name>
<feature type="domain" description="Amidohydrolase-related" evidence="1">
    <location>
        <begin position="79"/>
        <end position="226"/>
    </location>
</feature>
<dbReference type="EMBL" id="CAKMUD010000116">
    <property type="protein sequence ID" value="CAH1602700.1"/>
    <property type="molecule type" value="Genomic_DNA"/>
</dbReference>
<evidence type="ECO:0000259" key="1">
    <source>
        <dbReference type="Pfam" id="PF04909"/>
    </source>
</evidence>
<organism evidence="2 3">
    <name type="scientific">Vibrio jasicida</name>
    <dbReference type="NCBI Taxonomy" id="766224"/>
    <lineage>
        <taxon>Bacteria</taxon>
        <taxon>Pseudomonadati</taxon>
        <taxon>Pseudomonadota</taxon>
        <taxon>Gammaproteobacteria</taxon>
        <taxon>Vibrionales</taxon>
        <taxon>Vibrionaceae</taxon>
        <taxon>Vibrio</taxon>
    </lineage>
</organism>
<gene>
    <name evidence="2" type="ORF">THF1A12_60136</name>
</gene>
<dbReference type="InterPro" id="IPR006680">
    <property type="entry name" value="Amidohydro-rel"/>
</dbReference>
<dbReference type="InterPro" id="IPR032466">
    <property type="entry name" value="Metal_Hydrolase"/>
</dbReference>
<dbReference type="Proteomes" id="UP001295462">
    <property type="component" value="Unassembled WGS sequence"/>
</dbReference>